<name>A0A140TA06_HUMAN</name>
<dbReference type="OrthoDB" id="29596at2759"/>
<sequence length="49" mass="5862">MPLHSRWSLLMNLEREPTRWMGSRFWPLCSDTGWHVDPHAPTSLWPPTF</sequence>
<dbReference type="Ensembl" id="ENST00000492052.5">
    <property type="protein sequence ID" value="ENSP00000433922.1"/>
    <property type="gene ID" value="ENSG00000237333.13"/>
</dbReference>
<gene>
    <name evidence="1" type="primary">MSH5</name>
</gene>
<accession>A0A140TA06</accession>
<reference evidence="1" key="1">
    <citation type="submission" date="2025-08" db="UniProtKB">
        <authorList>
            <consortium name="Ensembl"/>
        </authorList>
    </citation>
    <scope>IDENTIFICATION</scope>
</reference>
<keyword evidence="2" id="KW-1185">Reference proteome</keyword>
<evidence type="ECO:0000313" key="1">
    <source>
        <dbReference type="Ensembl" id="ENSP00000433922.1"/>
    </source>
</evidence>
<reference evidence="1" key="2">
    <citation type="submission" date="2025-09" db="UniProtKB">
        <authorList>
            <consortium name="Ensembl"/>
        </authorList>
    </citation>
    <scope>IDENTIFICATION</scope>
</reference>
<dbReference type="Proteomes" id="UP000005640">
    <property type="component" value="Unplaced"/>
</dbReference>
<evidence type="ECO:0000313" key="2">
    <source>
        <dbReference type="Proteomes" id="UP000005640"/>
    </source>
</evidence>
<protein>
    <submittedName>
        <fullName evidence="1">MutS homolog 5</fullName>
    </submittedName>
</protein>
<dbReference type="AlphaFoldDB" id="A0A140TA06"/>
<organism evidence="1 2">
    <name type="scientific">Homo sapiens</name>
    <name type="common">Human</name>
    <dbReference type="NCBI Taxonomy" id="9606"/>
    <lineage>
        <taxon>Eukaryota</taxon>
        <taxon>Metazoa</taxon>
        <taxon>Chordata</taxon>
        <taxon>Craniata</taxon>
        <taxon>Vertebrata</taxon>
        <taxon>Euteleostomi</taxon>
        <taxon>Mammalia</taxon>
        <taxon>Eutheria</taxon>
        <taxon>Euarchontoglires</taxon>
        <taxon>Primates</taxon>
        <taxon>Haplorrhini</taxon>
        <taxon>Catarrhini</taxon>
        <taxon>Hominidae</taxon>
        <taxon>Homo</taxon>
    </lineage>
</organism>
<dbReference type="HGNC" id="HGNC:7328">
    <property type="gene designation" value="MSH5"/>
</dbReference>
<proteinExistence type="predicted"/>